<gene>
    <name evidence="2" type="ORF">FSB_LOCUS3572</name>
</gene>
<name>A0A2N9EM11_FAGSY</name>
<evidence type="ECO:0000313" key="2">
    <source>
        <dbReference type="EMBL" id="SPC75690.1"/>
    </source>
</evidence>
<evidence type="ECO:0000256" key="1">
    <source>
        <dbReference type="SAM" id="MobiDB-lite"/>
    </source>
</evidence>
<organism evidence="2">
    <name type="scientific">Fagus sylvatica</name>
    <name type="common">Beechnut</name>
    <dbReference type="NCBI Taxonomy" id="28930"/>
    <lineage>
        <taxon>Eukaryota</taxon>
        <taxon>Viridiplantae</taxon>
        <taxon>Streptophyta</taxon>
        <taxon>Embryophyta</taxon>
        <taxon>Tracheophyta</taxon>
        <taxon>Spermatophyta</taxon>
        <taxon>Magnoliopsida</taxon>
        <taxon>eudicotyledons</taxon>
        <taxon>Gunneridae</taxon>
        <taxon>Pentapetalae</taxon>
        <taxon>rosids</taxon>
        <taxon>fabids</taxon>
        <taxon>Fagales</taxon>
        <taxon>Fagaceae</taxon>
        <taxon>Fagus</taxon>
    </lineage>
</organism>
<dbReference type="EMBL" id="OIVN01000175">
    <property type="protein sequence ID" value="SPC75690.1"/>
    <property type="molecule type" value="Genomic_DNA"/>
</dbReference>
<proteinExistence type="predicted"/>
<feature type="region of interest" description="Disordered" evidence="1">
    <location>
        <begin position="1"/>
        <end position="20"/>
    </location>
</feature>
<sequence length="49" mass="5106">MRDAIEGMKSQPGAVISPSTRLSPAETVEAVAAEVDIAVVEAPKLKKTL</sequence>
<protein>
    <submittedName>
        <fullName evidence="2">Uncharacterized protein</fullName>
    </submittedName>
</protein>
<reference evidence="2" key="1">
    <citation type="submission" date="2018-02" db="EMBL/GenBank/DDBJ databases">
        <authorList>
            <person name="Cohen D.B."/>
            <person name="Kent A.D."/>
        </authorList>
    </citation>
    <scope>NUCLEOTIDE SEQUENCE</scope>
</reference>
<dbReference type="AlphaFoldDB" id="A0A2N9EM11"/>
<accession>A0A2N9EM11</accession>